<comment type="caution">
    <text evidence="2">The sequence shown here is derived from an EMBL/GenBank/DDBJ whole genome shotgun (WGS) entry which is preliminary data.</text>
</comment>
<evidence type="ECO:0008006" key="4">
    <source>
        <dbReference type="Google" id="ProtNLM"/>
    </source>
</evidence>
<gene>
    <name evidence="2" type="ORF">EDE15_3936</name>
</gene>
<evidence type="ECO:0000256" key="1">
    <source>
        <dbReference type="SAM" id="MobiDB-lite"/>
    </source>
</evidence>
<evidence type="ECO:0000313" key="3">
    <source>
        <dbReference type="Proteomes" id="UP000269669"/>
    </source>
</evidence>
<feature type="region of interest" description="Disordered" evidence="1">
    <location>
        <begin position="47"/>
        <end position="70"/>
    </location>
</feature>
<evidence type="ECO:0000313" key="2">
    <source>
        <dbReference type="EMBL" id="RSL18368.1"/>
    </source>
</evidence>
<sequence length="139" mass="15434">MELDTQTIPGECLSTTLDSMLEHHYGDDMPSTESLPALRLADVTTAPPDALTVPKSTTRKPPLGASTYGPLVSDPLLTVDDVARRLNVSKDWVWDHSSRKMPRLPVIRMGDGTLRYRASGIEDFISERERVSSLRSGRR</sequence>
<proteinExistence type="predicted"/>
<dbReference type="Proteomes" id="UP000269669">
    <property type="component" value="Unassembled WGS sequence"/>
</dbReference>
<name>A0A428MN66_9BACT</name>
<dbReference type="EMBL" id="RSDW01000001">
    <property type="protein sequence ID" value="RSL18368.1"/>
    <property type="molecule type" value="Genomic_DNA"/>
</dbReference>
<organism evidence="2 3">
    <name type="scientific">Edaphobacter aggregans</name>
    <dbReference type="NCBI Taxonomy" id="570835"/>
    <lineage>
        <taxon>Bacteria</taxon>
        <taxon>Pseudomonadati</taxon>
        <taxon>Acidobacteriota</taxon>
        <taxon>Terriglobia</taxon>
        <taxon>Terriglobales</taxon>
        <taxon>Acidobacteriaceae</taxon>
        <taxon>Edaphobacter</taxon>
    </lineage>
</organism>
<reference evidence="2 3" key="1">
    <citation type="submission" date="2018-12" db="EMBL/GenBank/DDBJ databases">
        <title>Sequencing of bacterial isolates from soil warming experiment in Harvard Forest, Massachusetts, USA.</title>
        <authorList>
            <person name="Deangelis K."/>
        </authorList>
    </citation>
    <scope>NUCLEOTIDE SEQUENCE [LARGE SCALE GENOMIC DNA]</scope>
    <source>
        <strain evidence="2 3">EB153</strain>
    </source>
</reference>
<protein>
    <recommendedName>
        <fullName evidence="4">Helix-turn-helix protein</fullName>
    </recommendedName>
</protein>
<accession>A0A428MN66</accession>
<dbReference type="AlphaFoldDB" id="A0A428MN66"/>
<keyword evidence="3" id="KW-1185">Reference proteome</keyword>